<evidence type="ECO:0000313" key="2">
    <source>
        <dbReference type="EMBL" id="KAK4760391.1"/>
    </source>
</evidence>
<dbReference type="AlphaFoldDB" id="A0AAN7K5L0"/>
<dbReference type="EMBL" id="JAXIOK010000010">
    <property type="protein sequence ID" value="KAK4760391.1"/>
    <property type="molecule type" value="Genomic_DNA"/>
</dbReference>
<organism evidence="2 3">
    <name type="scientific">Trapa incisa</name>
    <dbReference type="NCBI Taxonomy" id="236973"/>
    <lineage>
        <taxon>Eukaryota</taxon>
        <taxon>Viridiplantae</taxon>
        <taxon>Streptophyta</taxon>
        <taxon>Embryophyta</taxon>
        <taxon>Tracheophyta</taxon>
        <taxon>Spermatophyta</taxon>
        <taxon>Magnoliopsida</taxon>
        <taxon>eudicotyledons</taxon>
        <taxon>Gunneridae</taxon>
        <taxon>Pentapetalae</taxon>
        <taxon>rosids</taxon>
        <taxon>malvids</taxon>
        <taxon>Myrtales</taxon>
        <taxon>Lythraceae</taxon>
        <taxon>Trapa</taxon>
    </lineage>
</organism>
<keyword evidence="3" id="KW-1185">Reference proteome</keyword>
<evidence type="ECO:0000313" key="3">
    <source>
        <dbReference type="Proteomes" id="UP001345219"/>
    </source>
</evidence>
<gene>
    <name evidence="2" type="ORF">SAY87_005284</name>
</gene>
<sequence length="186" mass="21297">MAAVASAAWPSRRNITHCRLLRRILQIQLGWEASRFNSQWTQIDVMFSARLRSDTGWLTWGVNPLPHPRMIGSQSVGTYNVTSGTKKGCRLLPSALDIEVPHYTLDYNEREDMFMISAKVIVPNSKYNILKLNHVWEVGYEAVGVESKMHPKVLQDFKSAEALNLLTEEEEDVAYKNHQAYLKKVH</sequence>
<proteinExistence type="predicted"/>
<comment type="caution">
    <text evidence="2">The sequence shown here is derived from an EMBL/GenBank/DDBJ whole genome shotgun (WGS) entry which is preliminary data.</text>
</comment>
<accession>A0AAN7K5L0</accession>
<protein>
    <recommendedName>
        <fullName evidence="1">AIR12 DOMON domain-containing protein</fullName>
    </recommendedName>
</protein>
<name>A0AAN7K5L0_9MYRT</name>
<dbReference type="PANTHER" id="PTHR23130:SF175">
    <property type="entry name" value="CYTOCHROME B561 AND DOMON DOMAIN-CONTAINING PROTEIN"/>
    <property type="match status" value="1"/>
</dbReference>
<dbReference type="PANTHER" id="PTHR23130">
    <property type="entry name" value="CYTOCHROME B561 AND DOMON DOMAIN-CONTAINING PROTEIN"/>
    <property type="match status" value="1"/>
</dbReference>
<dbReference type="Pfam" id="PF04526">
    <property type="entry name" value="DUF568"/>
    <property type="match status" value="1"/>
</dbReference>
<dbReference type="Proteomes" id="UP001345219">
    <property type="component" value="Chromosome 5"/>
</dbReference>
<dbReference type="InterPro" id="IPR045265">
    <property type="entry name" value="AIR12_DOMON"/>
</dbReference>
<feature type="domain" description="AIR12 DOMON" evidence="1">
    <location>
        <begin position="72"/>
        <end position="165"/>
    </location>
</feature>
<reference evidence="2 3" key="1">
    <citation type="journal article" date="2023" name="Hortic Res">
        <title>Pangenome of water caltrop reveals structural variations and asymmetric subgenome divergence after allopolyploidization.</title>
        <authorList>
            <person name="Zhang X."/>
            <person name="Chen Y."/>
            <person name="Wang L."/>
            <person name="Yuan Y."/>
            <person name="Fang M."/>
            <person name="Shi L."/>
            <person name="Lu R."/>
            <person name="Comes H.P."/>
            <person name="Ma Y."/>
            <person name="Chen Y."/>
            <person name="Huang G."/>
            <person name="Zhou Y."/>
            <person name="Zheng Z."/>
            <person name="Qiu Y."/>
        </authorList>
    </citation>
    <scope>NUCLEOTIDE SEQUENCE [LARGE SCALE GENOMIC DNA]</scope>
    <source>
        <tissue evidence="2">Roots</tissue>
    </source>
</reference>
<evidence type="ECO:0000259" key="1">
    <source>
        <dbReference type="Pfam" id="PF04526"/>
    </source>
</evidence>